<dbReference type="KEGG" id="cpb:Cphamn1_1450"/>
<dbReference type="OrthoDB" id="595431at2"/>
<reference evidence="1" key="1">
    <citation type="submission" date="2008-06" db="EMBL/GenBank/DDBJ databases">
        <title>Complete sequence of Chlorobium phaeobacteroides BS1.</title>
        <authorList>
            <consortium name="US DOE Joint Genome Institute"/>
            <person name="Lucas S."/>
            <person name="Copeland A."/>
            <person name="Lapidus A."/>
            <person name="Glavina del Rio T."/>
            <person name="Dalin E."/>
            <person name="Tice H."/>
            <person name="Bruce D."/>
            <person name="Goodwin L."/>
            <person name="Pitluck S."/>
            <person name="Schmutz J."/>
            <person name="Larimer F."/>
            <person name="Land M."/>
            <person name="Hauser L."/>
            <person name="Kyrpides N."/>
            <person name="Ovchinnikova G."/>
            <person name="Li T."/>
            <person name="Liu Z."/>
            <person name="Zhao F."/>
            <person name="Overmann J."/>
            <person name="Bryant D.A."/>
            <person name="Richardson P."/>
        </authorList>
    </citation>
    <scope>NUCLEOTIDE SEQUENCE [LARGE SCALE GENOMIC DNA]</scope>
    <source>
        <strain evidence="1">BS1</strain>
    </source>
</reference>
<gene>
    <name evidence="1" type="ordered locus">Cphamn1_1450</name>
</gene>
<dbReference type="EMBL" id="CP001101">
    <property type="protein sequence ID" value="ACE04377.1"/>
    <property type="molecule type" value="Genomic_DNA"/>
</dbReference>
<dbReference type="AlphaFoldDB" id="B3EJH7"/>
<evidence type="ECO:0008006" key="2">
    <source>
        <dbReference type="Google" id="ProtNLM"/>
    </source>
</evidence>
<dbReference type="Pfam" id="PF11154">
    <property type="entry name" value="DUF2934"/>
    <property type="match status" value="1"/>
</dbReference>
<accession>B3EJH7</accession>
<dbReference type="HOGENOM" id="CLU_2859538_0_0_10"/>
<dbReference type="STRING" id="331678.Cphamn1_1450"/>
<sequence>MKKPAVKTAKANTAEKKAPVFTVSPEERENNIRVAAYYCWEQRGKIHGCDVQDWVQAEENNERS</sequence>
<name>B3EJH7_CHLPB</name>
<protein>
    <recommendedName>
        <fullName evidence="2">DUF2934 domain-containing protein</fullName>
    </recommendedName>
</protein>
<dbReference type="InterPro" id="IPR021327">
    <property type="entry name" value="DUF2934"/>
</dbReference>
<organism evidence="1">
    <name type="scientific">Chlorobium phaeobacteroides (strain BS1)</name>
    <dbReference type="NCBI Taxonomy" id="331678"/>
    <lineage>
        <taxon>Bacteria</taxon>
        <taxon>Pseudomonadati</taxon>
        <taxon>Chlorobiota</taxon>
        <taxon>Chlorobiia</taxon>
        <taxon>Chlorobiales</taxon>
        <taxon>Chlorobiaceae</taxon>
        <taxon>Chlorobium/Pelodictyon group</taxon>
        <taxon>Chlorobium</taxon>
    </lineage>
</organism>
<evidence type="ECO:0000313" key="1">
    <source>
        <dbReference type="EMBL" id="ACE04377.1"/>
    </source>
</evidence>
<proteinExistence type="predicted"/>